<dbReference type="GO" id="GO:0004674">
    <property type="term" value="F:protein serine/threonine kinase activity"/>
    <property type="evidence" value="ECO:0007669"/>
    <property type="project" value="UniProtKB-KW"/>
</dbReference>
<dbReference type="AlphaFoldDB" id="Q22X60"/>
<evidence type="ECO:0000256" key="6">
    <source>
        <dbReference type="ARBA" id="ARBA00022777"/>
    </source>
</evidence>
<dbReference type="InterPro" id="IPR001772">
    <property type="entry name" value="KA1_dom"/>
</dbReference>
<evidence type="ECO:0000256" key="8">
    <source>
        <dbReference type="ARBA" id="ARBA00047899"/>
    </source>
</evidence>
<sequence length="484" mass="55953">MQRKEQTFGKYRLGKTLGKGYQAKVKICYAPNNKVYAVKIFKRTHSEEKNTKALIQEAGHLTQLKHENLVNLVEILKKEQYIKKNGETYYTMGIVLELCTKGELFDYLLHSGKFTEEQTRYYFKQLISGLQYLHTNNVCHRDLKPENILLDENFNLKIADFGFSARLDGKDGSGFLKSSLGTEGYMAPEINEKKAYIGSAVDLFSAGIILFIMFTGHPPFHKALDSDPYYKLLITDRNSTFWEAHSRNKEKGFFSNDFMNLINSILAYEPQNRITLAELISHPWMKGKCSSNAEIKAAFATRHKQVVEKMDEEKKKKQAEKQNKDNQEISIETNDNENKDKLKQGGNNIIYAAKNKFRSVEDSSQAEIDNLIATYNLKVERFVAPYNEQEDFKQNDIFLNLQPDQILLTLLKHQNEFSQKIALSNDTYKLKCCKTDQNGELVEFNIEIKKNEESNISVITFNKKSGDYYQYLEIVKQIHTFLEA</sequence>
<dbReference type="EMBL" id="GG662809">
    <property type="protein sequence ID" value="EAR89786.1"/>
    <property type="molecule type" value="Genomic_DNA"/>
</dbReference>
<dbReference type="SUPFAM" id="SSF103243">
    <property type="entry name" value="KA1-like"/>
    <property type="match status" value="1"/>
</dbReference>
<dbReference type="PANTHER" id="PTHR43895">
    <property type="entry name" value="CALCIUM/CALMODULIN-DEPENDENT PROTEIN KINASE KINASE-RELATED"/>
    <property type="match status" value="1"/>
</dbReference>
<evidence type="ECO:0000256" key="1">
    <source>
        <dbReference type="ARBA" id="ARBA00011245"/>
    </source>
</evidence>
<dbReference type="PROSITE" id="PS50011">
    <property type="entry name" value="PROTEIN_KINASE_DOM"/>
    <property type="match status" value="1"/>
</dbReference>
<evidence type="ECO:0000256" key="5">
    <source>
        <dbReference type="ARBA" id="ARBA00022741"/>
    </source>
</evidence>
<keyword evidence="15" id="KW-1185">Reference proteome</keyword>
<dbReference type="InterPro" id="IPR000719">
    <property type="entry name" value="Prot_kinase_dom"/>
</dbReference>
<evidence type="ECO:0000256" key="3">
    <source>
        <dbReference type="ARBA" id="ARBA00022527"/>
    </source>
</evidence>
<dbReference type="PANTHER" id="PTHR43895:SF32">
    <property type="entry name" value="SERINE_THREONINE-PROTEIN KINASE CHK1"/>
    <property type="match status" value="1"/>
</dbReference>
<dbReference type="GO" id="GO:0005524">
    <property type="term" value="F:ATP binding"/>
    <property type="evidence" value="ECO:0007669"/>
    <property type="project" value="UniProtKB-KW"/>
</dbReference>
<dbReference type="OMA" id="MAIQLVH"/>
<gene>
    <name evidence="14" type="ORF">TTHERM_00632930</name>
</gene>
<evidence type="ECO:0000313" key="14">
    <source>
        <dbReference type="EMBL" id="EAR89786.1"/>
    </source>
</evidence>
<keyword evidence="6 14" id="KW-0418">Kinase</keyword>
<dbReference type="GO" id="GO:0106310">
    <property type="term" value="F:protein serine kinase activity"/>
    <property type="evidence" value="ECO:0007669"/>
    <property type="project" value="RHEA"/>
</dbReference>
<dbReference type="KEGG" id="tet:TTHERM_00632930"/>
<evidence type="ECO:0000256" key="10">
    <source>
        <dbReference type="SAM" id="MobiDB-lite"/>
    </source>
</evidence>
<organism evidence="14 15">
    <name type="scientific">Tetrahymena thermophila (strain SB210)</name>
    <dbReference type="NCBI Taxonomy" id="312017"/>
    <lineage>
        <taxon>Eukaryota</taxon>
        <taxon>Sar</taxon>
        <taxon>Alveolata</taxon>
        <taxon>Ciliophora</taxon>
        <taxon>Intramacronucleata</taxon>
        <taxon>Oligohymenophorea</taxon>
        <taxon>Hymenostomatida</taxon>
        <taxon>Tetrahymenina</taxon>
        <taxon>Tetrahymenidae</taxon>
        <taxon>Tetrahymena</taxon>
    </lineage>
</organism>
<dbReference type="eggNOG" id="KOG0583">
    <property type="taxonomic scope" value="Eukaryota"/>
</dbReference>
<dbReference type="STRING" id="312017.Q22X60"/>
<evidence type="ECO:0000256" key="11">
    <source>
        <dbReference type="SAM" id="Phobius"/>
    </source>
</evidence>
<evidence type="ECO:0000256" key="4">
    <source>
        <dbReference type="ARBA" id="ARBA00022679"/>
    </source>
</evidence>
<name>Q22X60_TETTS</name>
<keyword evidence="4" id="KW-0808">Transferase</keyword>
<evidence type="ECO:0000259" key="12">
    <source>
        <dbReference type="PROSITE" id="PS50011"/>
    </source>
</evidence>
<feature type="region of interest" description="Disordered" evidence="10">
    <location>
        <begin position="313"/>
        <end position="343"/>
    </location>
</feature>
<dbReference type="Gene3D" id="3.30.310.80">
    <property type="entry name" value="Kinase associated domain 1, KA1"/>
    <property type="match status" value="1"/>
</dbReference>
<dbReference type="SUPFAM" id="SSF56112">
    <property type="entry name" value="Protein kinase-like (PK-like)"/>
    <property type="match status" value="1"/>
</dbReference>
<feature type="domain" description="KA1" evidence="13">
    <location>
        <begin position="435"/>
        <end position="484"/>
    </location>
</feature>
<evidence type="ECO:0000313" key="15">
    <source>
        <dbReference type="Proteomes" id="UP000009168"/>
    </source>
</evidence>
<evidence type="ECO:0000256" key="7">
    <source>
        <dbReference type="ARBA" id="ARBA00022840"/>
    </source>
</evidence>
<evidence type="ECO:0000256" key="2">
    <source>
        <dbReference type="ARBA" id="ARBA00012513"/>
    </source>
</evidence>
<keyword evidence="11" id="KW-0812">Transmembrane</keyword>
<dbReference type="InterPro" id="IPR011009">
    <property type="entry name" value="Kinase-like_dom_sf"/>
</dbReference>
<protein>
    <recommendedName>
        <fullName evidence="2">non-specific serine/threonine protein kinase</fullName>
        <ecNumber evidence="2">2.7.11.1</ecNumber>
    </recommendedName>
</protein>
<accession>Q22X60</accession>
<feature type="compositionally biased region" description="Basic and acidic residues" evidence="10">
    <location>
        <begin position="313"/>
        <end position="327"/>
    </location>
</feature>
<dbReference type="OrthoDB" id="307646at2759"/>
<comment type="catalytic activity">
    <reaction evidence="9">
        <text>L-seryl-[protein] + ATP = O-phospho-L-seryl-[protein] + ADP + H(+)</text>
        <dbReference type="Rhea" id="RHEA:17989"/>
        <dbReference type="Rhea" id="RHEA-COMP:9863"/>
        <dbReference type="Rhea" id="RHEA-COMP:11604"/>
        <dbReference type="ChEBI" id="CHEBI:15378"/>
        <dbReference type="ChEBI" id="CHEBI:29999"/>
        <dbReference type="ChEBI" id="CHEBI:30616"/>
        <dbReference type="ChEBI" id="CHEBI:83421"/>
        <dbReference type="ChEBI" id="CHEBI:456216"/>
        <dbReference type="EC" id="2.7.11.1"/>
    </reaction>
</comment>
<dbReference type="InterPro" id="IPR028375">
    <property type="entry name" value="KA1/Ssp2_C"/>
</dbReference>
<keyword evidence="5" id="KW-0547">Nucleotide-binding</keyword>
<feature type="domain" description="Protein kinase" evidence="12">
    <location>
        <begin position="11"/>
        <end position="285"/>
    </location>
</feature>
<proteinExistence type="predicted"/>
<dbReference type="Pfam" id="PF00069">
    <property type="entry name" value="Pkinase"/>
    <property type="match status" value="1"/>
</dbReference>
<dbReference type="EC" id="2.7.11.1" evidence="2"/>
<dbReference type="InterPro" id="IPR008271">
    <property type="entry name" value="Ser/Thr_kinase_AS"/>
</dbReference>
<dbReference type="PROSITE" id="PS50032">
    <property type="entry name" value="KA1"/>
    <property type="match status" value="1"/>
</dbReference>
<dbReference type="PROSITE" id="PS00108">
    <property type="entry name" value="PROTEIN_KINASE_ST"/>
    <property type="match status" value="1"/>
</dbReference>
<dbReference type="GeneID" id="7826186"/>
<comment type="subunit">
    <text evidence="1">Monomer.</text>
</comment>
<reference evidence="15" key="1">
    <citation type="journal article" date="2006" name="PLoS Biol.">
        <title>Macronuclear genome sequence of the ciliate Tetrahymena thermophila, a model eukaryote.</title>
        <authorList>
            <person name="Eisen J.A."/>
            <person name="Coyne R.S."/>
            <person name="Wu M."/>
            <person name="Wu D."/>
            <person name="Thiagarajan M."/>
            <person name="Wortman J.R."/>
            <person name="Badger J.H."/>
            <person name="Ren Q."/>
            <person name="Amedeo P."/>
            <person name="Jones K.M."/>
            <person name="Tallon L.J."/>
            <person name="Delcher A.L."/>
            <person name="Salzberg S.L."/>
            <person name="Silva J.C."/>
            <person name="Haas B.J."/>
            <person name="Majoros W.H."/>
            <person name="Farzad M."/>
            <person name="Carlton J.M."/>
            <person name="Smith R.K. Jr."/>
            <person name="Garg J."/>
            <person name="Pearlman R.E."/>
            <person name="Karrer K.M."/>
            <person name="Sun L."/>
            <person name="Manning G."/>
            <person name="Elde N.C."/>
            <person name="Turkewitz A.P."/>
            <person name="Asai D.J."/>
            <person name="Wilkes D.E."/>
            <person name="Wang Y."/>
            <person name="Cai H."/>
            <person name="Collins K."/>
            <person name="Stewart B.A."/>
            <person name="Lee S.R."/>
            <person name="Wilamowska K."/>
            <person name="Weinberg Z."/>
            <person name="Ruzzo W.L."/>
            <person name="Wloga D."/>
            <person name="Gaertig J."/>
            <person name="Frankel J."/>
            <person name="Tsao C.-C."/>
            <person name="Gorovsky M.A."/>
            <person name="Keeling P.J."/>
            <person name="Waller R.F."/>
            <person name="Patron N.J."/>
            <person name="Cherry J.M."/>
            <person name="Stover N.A."/>
            <person name="Krieger C.J."/>
            <person name="del Toro C."/>
            <person name="Ryder H.F."/>
            <person name="Williamson S.C."/>
            <person name="Barbeau R.A."/>
            <person name="Hamilton E.P."/>
            <person name="Orias E."/>
        </authorList>
    </citation>
    <scope>NUCLEOTIDE SEQUENCE [LARGE SCALE GENOMIC DNA]</scope>
    <source>
        <strain evidence="15">SB210</strain>
    </source>
</reference>
<keyword evidence="7" id="KW-0067">ATP-binding</keyword>
<dbReference type="HOGENOM" id="CLU_000288_59_0_1"/>
<dbReference type="FunFam" id="1.10.510.10:FF:000571">
    <property type="entry name" value="Maternal embryonic leucine zipper kinase"/>
    <property type="match status" value="1"/>
</dbReference>
<evidence type="ECO:0000259" key="13">
    <source>
        <dbReference type="PROSITE" id="PS50032"/>
    </source>
</evidence>
<dbReference type="Proteomes" id="UP000009168">
    <property type="component" value="Unassembled WGS sequence"/>
</dbReference>
<keyword evidence="3" id="KW-0723">Serine/threonine-protein kinase</keyword>
<comment type="catalytic activity">
    <reaction evidence="8">
        <text>L-threonyl-[protein] + ATP = O-phospho-L-threonyl-[protein] + ADP + H(+)</text>
        <dbReference type="Rhea" id="RHEA:46608"/>
        <dbReference type="Rhea" id="RHEA-COMP:11060"/>
        <dbReference type="Rhea" id="RHEA-COMP:11605"/>
        <dbReference type="ChEBI" id="CHEBI:15378"/>
        <dbReference type="ChEBI" id="CHEBI:30013"/>
        <dbReference type="ChEBI" id="CHEBI:30616"/>
        <dbReference type="ChEBI" id="CHEBI:61977"/>
        <dbReference type="ChEBI" id="CHEBI:456216"/>
        <dbReference type="EC" id="2.7.11.1"/>
    </reaction>
</comment>
<dbReference type="SMART" id="SM00220">
    <property type="entry name" value="S_TKc"/>
    <property type="match status" value="1"/>
</dbReference>
<dbReference type="GO" id="GO:0007165">
    <property type="term" value="P:signal transduction"/>
    <property type="evidence" value="ECO:0007669"/>
    <property type="project" value="TreeGrafter"/>
</dbReference>
<keyword evidence="11" id="KW-1133">Transmembrane helix</keyword>
<dbReference type="InParanoid" id="Q22X60"/>
<dbReference type="RefSeq" id="XP_001010031.1">
    <property type="nucleotide sequence ID" value="XM_001010031.3"/>
</dbReference>
<feature type="transmembrane region" description="Helical" evidence="11">
    <location>
        <begin position="195"/>
        <end position="214"/>
    </location>
</feature>
<keyword evidence="11" id="KW-0472">Membrane</keyword>
<evidence type="ECO:0000256" key="9">
    <source>
        <dbReference type="ARBA" id="ARBA00048679"/>
    </source>
</evidence>
<dbReference type="Gene3D" id="1.10.510.10">
    <property type="entry name" value="Transferase(Phosphotransferase) domain 1"/>
    <property type="match status" value="1"/>
</dbReference>